<evidence type="ECO:0000313" key="1">
    <source>
        <dbReference type="EMBL" id="CDM06056.1"/>
    </source>
</evidence>
<organism evidence="1 2">
    <name type="scientific">Bacteroides xylanisolvens SD CC 1b</name>
    <dbReference type="NCBI Taxonomy" id="702447"/>
    <lineage>
        <taxon>Bacteria</taxon>
        <taxon>Pseudomonadati</taxon>
        <taxon>Bacteroidota</taxon>
        <taxon>Bacteroidia</taxon>
        <taxon>Bacteroidales</taxon>
        <taxon>Bacteroidaceae</taxon>
        <taxon>Bacteroides</taxon>
    </lineage>
</organism>
<reference evidence="1 2" key="1">
    <citation type="submission" date="2013-12" db="EMBL/GenBank/DDBJ databases">
        <title>Improved hybrid genome assemblies of Bacteroides xylanisolvens SD CC 1b and Bacteroides xylanisolvens SD CC 2a using Illumina and 454 Sequencing.</title>
        <authorList>
            <person name="Ramaraj T."/>
            <person name="Sundararajan A."/>
            <person name="Mudge J."/>
            <person name="Schilkey F.D."/>
            <person name="Delvecchio V."/>
            <person name="Donlon M."/>
            <person name="Ziemer C."/>
        </authorList>
    </citation>
    <scope>NUCLEOTIDE SEQUENCE [LARGE SCALE GENOMIC DNA]</scope>
</reference>
<accession>W6P7J3</accession>
<sequence length="80" mass="9240">MVDIIHRAFARISVRDIVGSLIILAYLCFHGDSLCECKSTVLTRIQFKLFARSIKIRTSHDAFQVRTATHRTSIYTEFLH</sequence>
<dbReference type="Proteomes" id="UP000019380">
    <property type="component" value="Unassembled WGS sequence"/>
</dbReference>
<proteinExistence type="predicted"/>
<protein>
    <submittedName>
        <fullName evidence="1">Uncharacterized protein</fullName>
    </submittedName>
</protein>
<name>W6P7J3_9BACE</name>
<dbReference type="EMBL" id="CBXG010000042">
    <property type="protein sequence ID" value="CDM06056.1"/>
    <property type="molecule type" value="Genomic_DNA"/>
</dbReference>
<comment type="caution">
    <text evidence="1">The sequence shown here is derived from an EMBL/GenBank/DDBJ whole genome shotgun (WGS) entry which is preliminary data.</text>
</comment>
<evidence type="ECO:0000313" key="2">
    <source>
        <dbReference type="Proteomes" id="UP000019380"/>
    </source>
</evidence>
<gene>
    <name evidence="1" type="ORF">BN890_36580</name>
</gene>
<dbReference type="AlphaFoldDB" id="W6P7J3"/>